<name>A0A917ABK5_9RHOB</name>
<comment type="caution">
    <text evidence="1">The sequence shown here is derived from an EMBL/GenBank/DDBJ whole genome shotgun (WGS) entry which is preliminary data.</text>
</comment>
<organism evidence="1 2">
    <name type="scientific">Actibacterium pelagium</name>
    <dbReference type="NCBI Taxonomy" id="2029103"/>
    <lineage>
        <taxon>Bacteria</taxon>
        <taxon>Pseudomonadati</taxon>
        <taxon>Pseudomonadota</taxon>
        <taxon>Alphaproteobacteria</taxon>
        <taxon>Rhodobacterales</taxon>
        <taxon>Roseobacteraceae</taxon>
        <taxon>Actibacterium</taxon>
    </lineage>
</organism>
<evidence type="ECO:0000313" key="2">
    <source>
        <dbReference type="Proteomes" id="UP000606730"/>
    </source>
</evidence>
<accession>A0A917ABK5</accession>
<dbReference type="CDD" id="cd06154">
    <property type="entry name" value="YjgF_YER057c_UK114_like_6"/>
    <property type="match status" value="1"/>
</dbReference>
<gene>
    <name evidence="1" type="ORF">GCM10011517_03210</name>
</gene>
<dbReference type="Gene3D" id="3.30.1330.40">
    <property type="entry name" value="RutC-like"/>
    <property type="match status" value="1"/>
</dbReference>
<dbReference type="PANTHER" id="PTHR43857:SF1">
    <property type="entry name" value="YJGH FAMILY PROTEIN"/>
    <property type="match status" value="1"/>
</dbReference>
<evidence type="ECO:0008006" key="3">
    <source>
        <dbReference type="Google" id="ProtNLM"/>
    </source>
</evidence>
<dbReference type="InterPro" id="IPR035959">
    <property type="entry name" value="RutC-like_sf"/>
</dbReference>
<dbReference type="PANTHER" id="PTHR43857">
    <property type="entry name" value="BLR7761 PROTEIN"/>
    <property type="match status" value="1"/>
</dbReference>
<protein>
    <recommendedName>
        <fullName evidence="3">Enamine deaminase RidA, house cleaning of reactive enamine intermediates, YjgF/YER057c/UK114 family</fullName>
    </recommendedName>
</protein>
<dbReference type="OrthoDB" id="9799840at2"/>
<keyword evidence="2" id="KW-1185">Reference proteome</keyword>
<proteinExistence type="predicted"/>
<dbReference type="RefSeq" id="WP_095596744.1">
    <property type="nucleotide sequence ID" value="NZ_BMKN01000001.1"/>
</dbReference>
<dbReference type="Proteomes" id="UP000606730">
    <property type="component" value="Unassembled WGS sequence"/>
</dbReference>
<dbReference type="Pfam" id="PF01042">
    <property type="entry name" value="Ribonuc_L-PSP"/>
    <property type="match status" value="1"/>
</dbReference>
<dbReference type="InterPro" id="IPR006175">
    <property type="entry name" value="YjgF/YER057c/UK114"/>
</dbReference>
<dbReference type="EMBL" id="BMKN01000001">
    <property type="protein sequence ID" value="GGE38807.1"/>
    <property type="molecule type" value="Genomic_DNA"/>
</dbReference>
<dbReference type="AlphaFoldDB" id="A0A917ABK5"/>
<sequence length="129" mass="13905">MTPIMRISSGSPYEPRIGYCRAVVADGIVYVSGTTGADPETGEMPKKVADQCRNAMAVIGAALEKAGSSFDQTLRVRYILPDAKDFEACWPVLGKLFKETPPAATMIQAGLIDPAMKIEIELTARVIQD</sequence>
<evidence type="ECO:0000313" key="1">
    <source>
        <dbReference type="EMBL" id="GGE38807.1"/>
    </source>
</evidence>
<reference evidence="1" key="1">
    <citation type="journal article" date="2014" name="Int. J. Syst. Evol. Microbiol.">
        <title>Complete genome sequence of Corynebacterium casei LMG S-19264T (=DSM 44701T), isolated from a smear-ripened cheese.</title>
        <authorList>
            <consortium name="US DOE Joint Genome Institute (JGI-PGF)"/>
            <person name="Walter F."/>
            <person name="Albersmeier A."/>
            <person name="Kalinowski J."/>
            <person name="Ruckert C."/>
        </authorList>
    </citation>
    <scope>NUCLEOTIDE SEQUENCE</scope>
    <source>
        <strain evidence="1">CGMCC 1.16012</strain>
    </source>
</reference>
<reference evidence="1" key="2">
    <citation type="submission" date="2020-09" db="EMBL/GenBank/DDBJ databases">
        <authorList>
            <person name="Sun Q."/>
            <person name="Zhou Y."/>
        </authorList>
    </citation>
    <scope>NUCLEOTIDE SEQUENCE</scope>
    <source>
        <strain evidence="1">CGMCC 1.16012</strain>
    </source>
</reference>
<dbReference type="SUPFAM" id="SSF55298">
    <property type="entry name" value="YjgF-like"/>
    <property type="match status" value="1"/>
</dbReference>